<dbReference type="GO" id="GO:0042277">
    <property type="term" value="F:peptide binding"/>
    <property type="evidence" value="ECO:0007669"/>
    <property type="project" value="TreeGrafter"/>
</dbReference>
<dbReference type="OrthoDB" id="510539at2759"/>
<comment type="similarity">
    <text evidence="1">Belongs to the peptidase M1 family.</text>
</comment>
<dbReference type="GO" id="GO:0070006">
    <property type="term" value="F:metalloaminopeptidase activity"/>
    <property type="evidence" value="ECO:0007669"/>
    <property type="project" value="TreeGrafter"/>
</dbReference>
<dbReference type="GO" id="GO:0008270">
    <property type="term" value="F:zinc ion binding"/>
    <property type="evidence" value="ECO:0007669"/>
    <property type="project" value="TreeGrafter"/>
</dbReference>
<dbReference type="GO" id="GO:0005737">
    <property type="term" value="C:cytoplasm"/>
    <property type="evidence" value="ECO:0007669"/>
    <property type="project" value="TreeGrafter"/>
</dbReference>
<feature type="domain" description="ERAP1-like C-terminal" evidence="2">
    <location>
        <begin position="262"/>
        <end position="379"/>
    </location>
</feature>
<sequence>MGLPETQNCTLGFDAIADDHLSHCCLALDLRSFVPPSLRCFEEQPFSTVERSNAAPRDLPFHLAKDYIARDSSQTGLDYRRSTNDDHNWGLPIQQLRDDHKVIHVVNRAQIIDDAMNLARNGQLSYTTALDVLAYLKKERDLLPWTSGISNVGYVMAHAARHCSPCAEEAGCGHDSTTCISPSPLLLLPFPRPPPSSLVLPFSLPLWSSPSPLLLSPFPAPLPSLVSPSPLFLSPSLSLSFSRPSFPPPSLDLPFLSPSLRYILDLLAPAPESHWSCDMASQDSMAELTLFACRLGRHESLRLFRRWMRHPENRTSLSPNHWSEVLCTGVSAGGEKEWELVWNEYLNSNTTQERTSFLTALACSENATILSRVKWTTYMAKNTLQAFLQDRNTDLTEVARTAEQVLERTKNNVMWMEANVPEIVKFLEDHGYASPEAL</sequence>
<dbReference type="GO" id="GO:0006508">
    <property type="term" value="P:proteolysis"/>
    <property type="evidence" value="ECO:0007669"/>
    <property type="project" value="TreeGrafter"/>
</dbReference>
<dbReference type="PANTHER" id="PTHR11533">
    <property type="entry name" value="PROTEASE M1 ZINC METALLOPROTEASE"/>
    <property type="match status" value="1"/>
</dbReference>
<keyword evidence="4" id="KW-1185">Reference proteome</keyword>
<dbReference type="Proteomes" id="UP000283509">
    <property type="component" value="Unassembled WGS sequence"/>
</dbReference>
<evidence type="ECO:0000256" key="1">
    <source>
        <dbReference type="ARBA" id="ARBA00010136"/>
    </source>
</evidence>
<organism evidence="3 4">
    <name type="scientific">Penaeus vannamei</name>
    <name type="common">Whiteleg shrimp</name>
    <name type="synonym">Litopenaeus vannamei</name>
    <dbReference type="NCBI Taxonomy" id="6689"/>
    <lineage>
        <taxon>Eukaryota</taxon>
        <taxon>Metazoa</taxon>
        <taxon>Ecdysozoa</taxon>
        <taxon>Arthropoda</taxon>
        <taxon>Crustacea</taxon>
        <taxon>Multicrustacea</taxon>
        <taxon>Malacostraca</taxon>
        <taxon>Eumalacostraca</taxon>
        <taxon>Eucarida</taxon>
        <taxon>Decapoda</taxon>
        <taxon>Dendrobranchiata</taxon>
        <taxon>Penaeoidea</taxon>
        <taxon>Penaeidae</taxon>
        <taxon>Penaeus</taxon>
    </lineage>
</organism>
<reference evidence="3 4" key="1">
    <citation type="submission" date="2018-04" db="EMBL/GenBank/DDBJ databases">
        <authorList>
            <person name="Zhang X."/>
            <person name="Yuan J."/>
            <person name="Li F."/>
            <person name="Xiang J."/>
        </authorList>
    </citation>
    <scope>NUCLEOTIDE SEQUENCE [LARGE SCALE GENOMIC DNA]</scope>
    <source>
        <tissue evidence="3">Muscle</tissue>
    </source>
</reference>
<dbReference type="PANTHER" id="PTHR11533:SF299">
    <property type="entry name" value="AMINOPEPTIDASE"/>
    <property type="match status" value="1"/>
</dbReference>
<gene>
    <name evidence="3" type="ORF">C7M84_012745</name>
</gene>
<dbReference type="Gene3D" id="1.25.50.20">
    <property type="match status" value="3"/>
</dbReference>
<dbReference type="GO" id="GO:0043171">
    <property type="term" value="P:peptide catabolic process"/>
    <property type="evidence" value="ECO:0007669"/>
    <property type="project" value="TreeGrafter"/>
</dbReference>
<name>A0A3R7MT12_PENVA</name>
<evidence type="ECO:0000259" key="2">
    <source>
        <dbReference type="Pfam" id="PF11838"/>
    </source>
</evidence>
<feature type="domain" description="ERAP1-like C-terminal" evidence="2">
    <location>
        <begin position="85"/>
        <end position="157"/>
    </location>
</feature>
<evidence type="ECO:0000313" key="3">
    <source>
        <dbReference type="EMBL" id="ROT69088.1"/>
    </source>
</evidence>
<dbReference type="GO" id="GO:0005615">
    <property type="term" value="C:extracellular space"/>
    <property type="evidence" value="ECO:0007669"/>
    <property type="project" value="TreeGrafter"/>
</dbReference>
<dbReference type="EMBL" id="QCYY01002607">
    <property type="protein sequence ID" value="ROT69088.1"/>
    <property type="molecule type" value="Genomic_DNA"/>
</dbReference>
<dbReference type="InterPro" id="IPR050344">
    <property type="entry name" value="Peptidase_M1_aminopeptidases"/>
</dbReference>
<evidence type="ECO:0000313" key="4">
    <source>
        <dbReference type="Proteomes" id="UP000283509"/>
    </source>
</evidence>
<dbReference type="InterPro" id="IPR024571">
    <property type="entry name" value="ERAP1-like_C_dom"/>
</dbReference>
<accession>A0A3R7MT12</accession>
<proteinExistence type="inferred from homology"/>
<dbReference type="GO" id="GO:0016020">
    <property type="term" value="C:membrane"/>
    <property type="evidence" value="ECO:0007669"/>
    <property type="project" value="TreeGrafter"/>
</dbReference>
<comment type="caution">
    <text evidence="3">The sequence shown here is derived from an EMBL/GenBank/DDBJ whole genome shotgun (WGS) entry which is preliminary data.</text>
</comment>
<dbReference type="Pfam" id="PF11838">
    <property type="entry name" value="ERAP1_C"/>
    <property type="match status" value="2"/>
</dbReference>
<protein>
    <recommendedName>
        <fullName evidence="2">ERAP1-like C-terminal domain-containing protein</fullName>
    </recommendedName>
</protein>
<reference evidence="3 4" key="2">
    <citation type="submission" date="2019-01" db="EMBL/GenBank/DDBJ databases">
        <title>The decoding of complex shrimp genome reveals the adaptation for benthos swimmer, frequently molting mechanism and breeding impact on genome.</title>
        <authorList>
            <person name="Sun Y."/>
            <person name="Gao Y."/>
            <person name="Yu Y."/>
        </authorList>
    </citation>
    <scope>NUCLEOTIDE SEQUENCE [LARGE SCALE GENOMIC DNA]</scope>
    <source>
        <tissue evidence="3">Muscle</tissue>
    </source>
</reference>
<dbReference type="AlphaFoldDB" id="A0A3R7MT12"/>